<reference evidence="7" key="1">
    <citation type="submission" date="2018-06" db="EMBL/GenBank/DDBJ databases">
        <authorList>
            <person name="Guldener U."/>
        </authorList>
    </citation>
    <scope>NUCLEOTIDE SEQUENCE [LARGE SCALE GENOMIC DNA]</scope>
    <source>
        <strain evidence="7">UTAD17</strain>
    </source>
</reference>
<feature type="transmembrane region" description="Helical" evidence="5">
    <location>
        <begin position="89"/>
        <end position="107"/>
    </location>
</feature>
<dbReference type="EMBL" id="UFAJ01000007">
    <property type="protein sequence ID" value="SSD58354.1"/>
    <property type="molecule type" value="Genomic_DNA"/>
</dbReference>
<dbReference type="Proteomes" id="UP000262825">
    <property type="component" value="Unassembled WGS sequence"/>
</dbReference>
<keyword evidence="3 5" id="KW-1133">Transmembrane helix</keyword>
<protein>
    <recommendedName>
        <fullName evidence="5">PRA1 family protein</fullName>
    </recommendedName>
</protein>
<dbReference type="InterPro" id="IPR004895">
    <property type="entry name" value="Prenylated_rab_accept_PRA1"/>
</dbReference>
<dbReference type="AlphaFoldDB" id="A0A376B1J6"/>
<evidence type="ECO:0000256" key="1">
    <source>
        <dbReference type="ARBA" id="ARBA00004141"/>
    </source>
</evidence>
<dbReference type="VEuPathDB" id="FungiDB:SCODWIG_00115"/>
<keyword evidence="4 5" id="KW-0472">Membrane</keyword>
<evidence type="ECO:0000313" key="6">
    <source>
        <dbReference type="EMBL" id="SSD58354.1"/>
    </source>
</evidence>
<keyword evidence="7" id="KW-1185">Reference proteome</keyword>
<feature type="transmembrane region" description="Helical" evidence="5">
    <location>
        <begin position="154"/>
        <end position="173"/>
    </location>
</feature>
<accession>A0A376B1J6</accession>
<proteinExistence type="inferred from homology"/>
<comment type="subcellular location">
    <subcellularLocation>
        <location evidence="1 5">Membrane</location>
        <topology evidence="1 5">Multi-pass membrane protein</topology>
    </subcellularLocation>
</comment>
<keyword evidence="2 5" id="KW-0812">Transmembrane</keyword>
<evidence type="ECO:0000256" key="4">
    <source>
        <dbReference type="ARBA" id="ARBA00023136"/>
    </source>
</evidence>
<sequence length="207" mass="23838">MSFIPSQFPSASTDNLLNNDSTDNSTSAVLLNDFKSFYNEKLKSFPKEFFNFGHFTKPINSIQSLNSLTTFLITMSTIFSSRVLPNFKYFYYNYLVLTLFGLIIYTFSVGKIALFFSFLFIILYFGILMKFLYSNGESDEFTIYRTNFSIHKKSFIFFGIIVVAPLIIVSGPVQIIWDTLFVALFIVLPHGVFYDPVYHSTIESQQV</sequence>
<evidence type="ECO:0000256" key="5">
    <source>
        <dbReference type="RuleBase" id="RU363107"/>
    </source>
</evidence>
<comment type="similarity">
    <text evidence="5">Belongs to the PRA1 family.</text>
</comment>
<name>A0A376B1J6_9ASCO</name>
<gene>
    <name evidence="6" type="ORF">SCODWIG_00115</name>
</gene>
<evidence type="ECO:0000256" key="2">
    <source>
        <dbReference type="ARBA" id="ARBA00022692"/>
    </source>
</evidence>
<dbReference type="Pfam" id="PF03208">
    <property type="entry name" value="PRA1"/>
    <property type="match status" value="1"/>
</dbReference>
<evidence type="ECO:0000256" key="3">
    <source>
        <dbReference type="ARBA" id="ARBA00022989"/>
    </source>
</evidence>
<dbReference type="GO" id="GO:0016020">
    <property type="term" value="C:membrane"/>
    <property type="evidence" value="ECO:0007669"/>
    <property type="project" value="UniProtKB-SubCell"/>
</dbReference>
<feature type="transmembrane region" description="Helical" evidence="5">
    <location>
        <begin position="113"/>
        <end position="133"/>
    </location>
</feature>
<evidence type="ECO:0000313" key="7">
    <source>
        <dbReference type="Proteomes" id="UP000262825"/>
    </source>
</evidence>
<organism evidence="6 7">
    <name type="scientific">Saccharomycodes ludwigii</name>
    <dbReference type="NCBI Taxonomy" id="36035"/>
    <lineage>
        <taxon>Eukaryota</taxon>
        <taxon>Fungi</taxon>
        <taxon>Dikarya</taxon>
        <taxon>Ascomycota</taxon>
        <taxon>Saccharomycotina</taxon>
        <taxon>Saccharomycetes</taxon>
        <taxon>Saccharomycodales</taxon>
        <taxon>Saccharomycodaceae</taxon>
        <taxon>Saccharomycodes</taxon>
    </lineage>
</organism>